<evidence type="ECO:0008006" key="3">
    <source>
        <dbReference type="Google" id="ProtNLM"/>
    </source>
</evidence>
<keyword evidence="1" id="KW-1133">Transmembrane helix</keyword>
<keyword evidence="1" id="KW-0472">Membrane</keyword>
<protein>
    <recommendedName>
        <fullName evidence="3">FAD-binding domain-containing protein</fullName>
    </recommendedName>
</protein>
<accession>A0A0B6ZV97</accession>
<organism evidence="2">
    <name type="scientific">Arion vulgaris</name>
    <dbReference type="NCBI Taxonomy" id="1028688"/>
    <lineage>
        <taxon>Eukaryota</taxon>
        <taxon>Metazoa</taxon>
        <taxon>Spiralia</taxon>
        <taxon>Lophotrochozoa</taxon>
        <taxon>Mollusca</taxon>
        <taxon>Gastropoda</taxon>
        <taxon>Heterobranchia</taxon>
        <taxon>Euthyneura</taxon>
        <taxon>Panpulmonata</taxon>
        <taxon>Eupulmonata</taxon>
        <taxon>Stylommatophora</taxon>
        <taxon>Helicina</taxon>
        <taxon>Arionoidea</taxon>
        <taxon>Arionidae</taxon>
        <taxon>Arion</taxon>
    </lineage>
</organism>
<dbReference type="SUPFAM" id="SSF51905">
    <property type="entry name" value="FAD/NAD(P)-binding domain"/>
    <property type="match status" value="1"/>
</dbReference>
<keyword evidence="1" id="KW-0812">Transmembrane</keyword>
<dbReference type="InterPro" id="IPR036188">
    <property type="entry name" value="FAD/NAD-bd_sf"/>
</dbReference>
<dbReference type="AlphaFoldDB" id="A0A0B6ZV97"/>
<dbReference type="EMBL" id="HACG01025669">
    <property type="protein sequence ID" value="CEK72534.1"/>
    <property type="molecule type" value="Transcribed_RNA"/>
</dbReference>
<gene>
    <name evidence="2" type="primary">ORF82842</name>
</gene>
<evidence type="ECO:0000256" key="1">
    <source>
        <dbReference type="SAM" id="Phobius"/>
    </source>
</evidence>
<sequence>MNSAAIFVIQQPMILRDREEIMLQCNKNTYNHGDISGTNFAMESAYVLNQLIISAIVVTCFICTKTIVDSLRRRNARLTLVIIGAGPIGLTSMLVAARCGRVSRIVLYEELSKLTLFNKPHQIALDVKSVHFLKRLGVDFDNIEGCWDSGCFYTRLGVFQEYMLTTVPKLGAAVDLRLGTKFTRDSLRDLEKIDGRKLVLACDGSSGQAARLLGLSDEFAQHSCRAYGAVAALDRPDECQIPMPERLMHNLHFDLTAYGAETSEVDGYQGFSFKVFGTSRHRFMSLSIPKCESPQVKSLRTVLDRSMMRNIFLKCFNTYKADSEPRLSDPIAVKHMKFSPRLFEVKLSQRLETSAYFQDSNMFVLAEGEAARCYNIHTGMDVNVGIKGLMGLSSFISLACVVDSEHAILQALLQKNKDADRICRDFIKAGLVEYHMLKTCL</sequence>
<name>A0A0B6ZV97_9EUPU</name>
<feature type="transmembrane region" description="Helical" evidence="1">
    <location>
        <begin position="46"/>
        <end position="64"/>
    </location>
</feature>
<feature type="transmembrane region" description="Helical" evidence="1">
    <location>
        <begin position="76"/>
        <end position="97"/>
    </location>
</feature>
<evidence type="ECO:0000313" key="2">
    <source>
        <dbReference type="EMBL" id="CEK72534.1"/>
    </source>
</evidence>
<proteinExistence type="predicted"/>
<reference evidence="2" key="1">
    <citation type="submission" date="2014-12" db="EMBL/GenBank/DDBJ databases">
        <title>Insight into the proteome of Arion vulgaris.</title>
        <authorList>
            <person name="Aradska J."/>
            <person name="Bulat T."/>
            <person name="Smidak R."/>
            <person name="Sarate P."/>
            <person name="Gangsoo J."/>
            <person name="Sialana F."/>
            <person name="Bilban M."/>
            <person name="Lubec G."/>
        </authorList>
    </citation>
    <scope>NUCLEOTIDE SEQUENCE</scope>
    <source>
        <tissue evidence="2">Skin</tissue>
    </source>
</reference>